<evidence type="ECO:0000259" key="3">
    <source>
        <dbReference type="Pfam" id="PF01556"/>
    </source>
</evidence>
<gene>
    <name evidence="4" type="ORF">DCAF_LOCUS310</name>
</gene>
<dbReference type="InterPro" id="IPR051339">
    <property type="entry name" value="DnaJ_subfamily_B"/>
</dbReference>
<evidence type="ECO:0000313" key="4">
    <source>
        <dbReference type="EMBL" id="CAK7322699.1"/>
    </source>
</evidence>
<accession>A0AAV1QP31</accession>
<keyword evidence="5" id="KW-1185">Reference proteome</keyword>
<dbReference type="InterPro" id="IPR008971">
    <property type="entry name" value="HSP40/DnaJ_pept-bd"/>
</dbReference>
<dbReference type="GO" id="GO:0051082">
    <property type="term" value="F:unfolded protein binding"/>
    <property type="evidence" value="ECO:0007669"/>
    <property type="project" value="InterPro"/>
</dbReference>
<protein>
    <recommendedName>
        <fullName evidence="3">Chaperone DnaJ C-terminal domain-containing protein</fullName>
    </recommendedName>
</protein>
<evidence type="ECO:0000313" key="5">
    <source>
        <dbReference type="Proteomes" id="UP001314170"/>
    </source>
</evidence>
<dbReference type="GO" id="GO:0051087">
    <property type="term" value="F:protein-folding chaperone binding"/>
    <property type="evidence" value="ECO:0007669"/>
    <property type="project" value="TreeGrafter"/>
</dbReference>
<proteinExistence type="predicted"/>
<dbReference type="GO" id="GO:0006457">
    <property type="term" value="P:protein folding"/>
    <property type="evidence" value="ECO:0007669"/>
    <property type="project" value="InterPro"/>
</dbReference>
<evidence type="ECO:0000256" key="1">
    <source>
        <dbReference type="ARBA" id="ARBA00023186"/>
    </source>
</evidence>
<dbReference type="SUPFAM" id="SSF49493">
    <property type="entry name" value="HSP40/DnaJ peptide-binding domain"/>
    <property type="match status" value="1"/>
</dbReference>
<dbReference type="InterPro" id="IPR002939">
    <property type="entry name" value="DnaJ_C"/>
</dbReference>
<feature type="region of interest" description="Disordered" evidence="2">
    <location>
        <begin position="159"/>
        <end position="193"/>
    </location>
</feature>
<evidence type="ECO:0000256" key="2">
    <source>
        <dbReference type="SAM" id="MobiDB-lite"/>
    </source>
</evidence>
<name>A0AAV1QP31_9ROSI</name>
<organism evidence="4 5">
    <name type="scientific">Dovyalis caffra</name>
    <dbReference type="NCBI Taxonomy" id="77055"/>
    <lineage>
        <taxon>Eukaryota</taxon>
        <taxon>Viridiplantae</taxon>
        <taxon>Streptophyta</taxon>
        <taxon>Embryophyta</taxon>
        <taxon>Tracheophyta</taxon>
        <taxon>Spermatophyta</taxon>
        <taxon>Magnoliopsida</taxon>
        <taxon>eudicotyledons</taxon>
        <taxon>Gunneridae</taxon>
        <taxon>Pentapetalae</taxon>
        <taxon>rosids</taxon>
        <taxon>fabids</taxon>
        <taxon>Malpighiales</taxon>
        <taxon>Salicaceae</taxon>
        <taxon>Flacourtieae</taxon>
        <taxon>Dovyalis</taxon>
    </lineage>
</organism>
<dbReference type="FunFam" id="2.60.260.20:FF:000002">
    <property type="entry name" value="Dnaj homolog subfamily b member"/>
    <property type="match status" value="1"/>
</dbReference>
<comment type="caution">
    <text evidence="4">The sequence shown here is derived from an EMBL/GenBank/DDBJ whole genome shotgun (WGS) entry which is preliminary data.</text>
</comment>
<dbReference type="PANTHER" id="PTHR24078">
    <property type="entry name" value="DNAJ HOMOLOG SUBFAMILY C MEMBER"/>
    <property type="match status" value="1"/>
</dbReference>
<dbReference type="PANTHER" id="PTHR24078:SF577">
    <property type="entry name" value="OS05G0562300 PROTEIN"/>
    <property type="match status" value="1"/>
</dbReference>
<reference evidence="4 5" key="1">
    <citation type="submission" date="2024-01" db="EMBL/GenBank/DDBJ databases">
        <authorList>
            <person name="Waweru B."/>
        </authorList>
    </citation>
    <scope>NUCLEOTIDE SEQUENCE [LARGE SCALE GENOMIC DNA]</scope>
</reference>
<dbReference type="EMBL" id="CAWUPB010000027">
    <property type="protein sequence ID" value="CAK7322699.1"/>
    <property type="molecule type" value="Genomic_DNA"/>
</dbReference>
<keyword evidence="1" id="KW-0143">Chaperone</keyword>
<feature type="compositionally biased region" description="Polar residues" evidence="2">
    <location>
        <begin position="177"/>
        <end position="186"/>
    </location>
</feature>
<dbReference type="AlphaFoldDB" id="A0AAV1QP31"/>
<feature type="domain" description="Chaperone DnaJ C-terminal" evidence="3">
    <location>
        <begin position="55"/>
        <end position="157"/>
    </location>
</feature>
<dbReference type="CDD" id="cd10747">
    <property type="entry name" value="DnaJ_C"/>
    <property type="match status" value="1"/>
</dbReference>
<dbReference type="Pfam" id="PF01556">
    <property type="entry name" value="DnaJ_C"/>
    <property type="match status" value="1"/>
</dbReference>
<sequence length="214" mass="24333">MASRSSSRGAEDVFSEVFGFNGSNQYRRGTVFSSNIHGDDIFSSFGEGIKDPPIKNTLPCSLEELYQGATKRVKITREVVDLRGLTKKIEEILTIDTKPGWKKGTKITFSEKGNKRPNVIPADIVFTVDEKPHSEFSRDGNDLIITRRISVTEAFTEGCPKRRDADPRRSNKERNFENQVRNQVPNKGNCRAEGRNQENLWSLRSHCQHVRHLL</sequence>
<dbReference type="Gene3D" id="2.60.260.20">
    <property type="entry name" value="Urease metallochaperone UreE, N-terminal domain"/>
    <property type="match status" value="1"/>
</dbReference>
<feature type="compositionally biased region" description="Basic and acidic residues" evidence="2">
    <location>
        <begin position="159"/>
        <end position="176"/>
    </location>
</feature>
<dbReference type="Proteomes" id="UP001314170">
    <property type="component" value="Unassembled WGS sequence"/>
</dbReference>
<dbReference type="GO" id="GO:0005829">
    <property type="term" value="C:cytosol"/>
    <property type="evidence" value="ECO:0007669"/>
    <property type="project" value="TreeGrafter"/>
</dbReference>